<dbReference type="KEGG" id="bnn:FOA43_002159"/>
<accession>A0A875S1M4</accession>
<dbReference type="OrthoDB" id="427186at2759"/>
<comment type="catalytic activity">
    <reaction evidence="1 7 8">
        <text>Thiol-dependent hydrolysis of ester, thioester, amide, peptide and isopeptide bonds formed by the C-terminal Gly of ubiquitin (a 76-residue protein attached to proteins as an intracellular targeting signal).</text>
        <dbReference type="EC" id="3.4.19.12"/>
    </reaction>
</comment>
<dbReference type="GO" id="GO:0006511">
    <property type="term" value="P:ubiquitin-dependent protein catabolic process"/>
    <property type="evidence" value="ECO:0007669"/>
    <property type="project" value="UniProtKB-UniRule"/>
</dbReference>
<dbReference type="GO" id="GO:0016579">
    <property type="term" value="P:protein deubiquitination"/>
    <property type="evidence" value="ECO:0007669"/>
    <property type="project" value="TreeGrafter"/>
</dbReference>
<evidence type="ECO:0000256" key="5">
    <source>
        <dbReference type="ARBA" id="ARBA00022801"/>
    </source>
</evidence>
<dbReference type="PANTHER" id="PTHR10589:SF17">
    <property type="entry name" value="UBIQUITIN CARBOXYL-TERMINAL HYDROLASE"/>
    <property type="match status" value="1"/>
</dbReference>
<keyword evidence="11" id="KW-1185">Reference proteome</keyword>
<reference evidence="10" key="1">
    <citation type="submission" date="2020-10" db="EMBL/GenBank/DDBJ databases">
        <authorList>
            <person name="Roach M.J.R."/>
        </authorList>
    </citation>
    <scope>NUCLEOTIDE SEQUENCE</scope>
    <source>
        <strain evidence="10">CBS 1945</strain>
    </source>
</reference>
<sequence>MSFQDFGSVVPLESNPEIFTEFGRKLGLSPLLNFFDIYSITDPDLLAFIPRPLNSIILLFPITEQYEKFKKEEEEEEEKAAQPHQDNFESVIWFKQLLKNACGLYGLLHAICNLPTGLIVDQSQMCKFVENIKALPEVSNSNHFYEKTKLISDLFLSTYNDFSQQGQTEAPSAEDDVDLHFICFAKGKNGHFFELDGRRDGPLDLGEPIDSHQDVLASQAILSRIKKYMSLADDKNGMNFAMMGLGPVME</sequence>
<proteinExistence type="inferred from homology"/>
<evidence type="ECO:0000313" key="10">
    <source>
        <dbReference type="EMBL" id="QPG74823.1"/>
    </source>
</evidence>
<feature type="domain" description="UCH catalytic" evidence="9">
    <location>
        <begin position="8"/>
        <end position="247"/>
    </location>
</feature>
<feature type="active site" description="Proton donor" evidence="7">
    <location>
        <position position="180"/>
    </location>
</feature>
<dbReference type="AlphaFoldDB" id="A0A875S1M4"/>
<dbReference type="InterPro" id="IPR001578">
    <property type="entry name" value="Peptidase_C12_UCH"/>
</dbReference>
<name>A0A875S1M4_EENNA</name>
<dbReference type="SUPFAM" id="SSF54001">
    <property type="entry name" value="Cysteine proteinases"/>
    <property type="match status" value="1"/>
</dbReference>
<dbReference type="PROSITE" id="PS52048">
    <property type="entry name" value="UCH_DOMAIN"/>
    <property type="match status" value="1"/>
</dbReference>
<dbReference type="EMBL" id="CP064813">
    <property type="protein sequence ID" value="QPG74823.1"/>
    <property type="molecule type" value="Genomic_DNA"/>
</dbReference>
<dbReference type="PANTHER" id="PTHR10589">
    <property type="entry name" value="UBIQUITIN CARBOXYL-TERMINAL HYDROLASE"/>
    <property type="match status" value="1"/>
</dbReference>
<dbReference type="FunFam" id="3.40.532.10:FF:000006">
    <property type="entry name" value="Ubiquitin carboxyl-terminal hydrolase"/>
    <property type="match status" value="1"/>
</dbReference>
<protein>
    <recommendedName>
        <fullName evidence="8">Ubiquitin carboxyl-terminal hydrolase</fullName>
        <ecNumber evidence="8">3.4.19.12</ecNumber>
    </recommendedName>
</protein>
<dbReference type="EC" id="3.4.19.12" evidence="8"/>
<dbReference type="PRINTS" id="PR00707">
    <property type="entry name" value="UBCTHYDRLASE"/>
</dbReference>
<dbReference type="GO" id="GO:0004843">
    <property type="term" value="F:cysteine-type deubiquitinase activity"/>
    <property type="evidence" value="ECO:0007669"/>
    <property type="project" value="UniProtKB-UniRule"/>
</dbReference>
<evidence type="ECO:0000259" key="9">
    <source>
        <dbReference type="PROSITE" id="PS52048"/>
    </source>
</evidence>
<evidence type="ECO:0000313" key="11">
    <source>
        <dbReference type="Proteomes" id="UP000662931"/>
    </source>
</evidence>
<evidence type="ECO:0000256" key="8">
    <source>
        <dbReference type="RuleBase" id="RU361215"/>
    </source>
</evidence>
<keyword evidence="6 7" id="KW-0788">Thiol protease</keyword>
<evidence type="ECO:0000256" key="2">
    <source>
        <dbReference type="ARBA" id="ARBA00009326"/>
    </source>
</evidence>
<dbReference type="Proteomes" id="UP000662931">
    <property type="component" value="Chromosome 2"/>
</dbReference>
<dbReference type="GO" id="GO:0005737">
    <property type="term" value="C:cytoplasm"/>
    <property type="evidence" value="ECO:0007669"/>
    <property type="project" value="TreeGrafter"/>
</dbReference>
<dbReference type="InterPro" id="IPR038765">
    <property type="entry name" value="Papain-like_cys_pep_sf"/>
</dbReference>
<feature type="site" description="Transition state stabilizer" evidence="7">
    <location>
        <position position="96"/>
    </location>
</feature>
<evidence type="ECO:0000256" key="3">
    <source>
        <dbReference type="ARBA" id="ARBA00022670"/>
    </source>
</evidence>
<feature type="site" description="Important for enzyme activity" evidence="7">
    <location>
        <position position="196"/>
    </location>
</feature>
<dbReference type="Gene3D" id="3.40.532.10">
    <property type="entry name" value="Peptidase C12, ubiquitin carboxyl-terminal hydrolase"/>
    <property type="match status" value="1"/>
</dbReference>
<keyword evidence="3 7" id="KW-0645">Protease</keyword>
<keyword evidence="5 7" id="KW-0378">Hydrolase</keyword>
<evidence type="ECO:0000256" key="7">
    <source>
        <dbReference type="PROSITE-ProRule" id="PRU01393"/>
    </source>
</evidence>
<dbReference type="RefSeq" id="XP_038778388.1">
    <property type="nucleotide sequence ID" value="XM_038922460.1"/>
</dbReference>
<keyword evidence="4 7" id="KW-0833">Ubl conjugation pathway</keyword>
<comment type="similarity">
    <text evidence="2 7 8">Belongs to the peptidase C12 family.</text>
</comment>
<gene>
    <name evidence="10" type="ORF">FOA43_002159</name>
</gene>
<organism evidence="10 11">
    <name type="scientific">Eeniella nana</name>
    <name type="common">Yeast</name>
    <name type="synonym">Brettanomyces nanus</name>
    <dbReference type="NCBI Taxonomy" id="13502"/>
    <lineage>
        <taxon>Eukaryota</taxon>
        <taxon>Fungi</taxon>
        <taxon>Dikarya</taxon>
        <taxon>Ascomycota</taxon>
        <taxon>Saccharomycotina</taxon>
        <taxon>Pichiomycetes</taxon>
        <taxon>Pichiales</taxon>
        <taxon>Pichiaceae</taxon>
        <taxon>Brettanomyces</taxon>
    </lineage>
</organism>
<evidence type="ECO:0000256" key="4">
    <source>
        <dbReference type="ARBA" id="ARBA00022786"/>
    </source>
</evidence>
<evidence type="ECO:0000256" key="1">
    <source>
        <dbReference type="ARBA" id="ARBA00000707"/>
    </source>
</evidence>
<evidence type="ECO:0000256" key="6">
    <source>
        <dbReference type="ARBA" id="ARBA00022807"/>
    </source>
</evidence>
<dbReference type="GeneID" id="62195560"/>
<dbReference type="Pfam" id="PF01088">
    <property type="entry name" value="Peptidase_C12"/>
    <property type="match status" value="1"/>
</dbReference>
<feature type="active site" description="Nucleophile" evidence="7">
    <location>
        <position position="102"/>
    </location>
</feature>
<dbReference type="InterPro" id="IPR036959">
    <property type="entry name" value="Peptidase_C12_UCH_sf"/>
</dbReference>